<dbReference type="InterPro" id="IPR007751">
    <property type="entry name" value="DUF676_lipase-like"/>
</dbReference>
<dbReference type="InterPro" id="IPR002182">
    <property type="entry name" value="NB-ARC"/>
</dbReference>
<dbReference type="Gene3D" id="1.25.40.10">
    <property type="entry name" value="Tetratricopeptide repeat domain"/>
    <property type="match status" value="1"/>
</dbReference>
<sequence>MVLAAAFYRLVLLLSVALLYEQVTRRIPSRLDPYQAPKAKLGLVPVGTSETLARAGGVEKAAADSEEFVDWVSEFLPNDLPAVIQQNIRIFYYNYDSYWKRDAVHTRLANLGDELLEHIRGIRSSDAHWSKERSRHLAFVGYSYGGLVVKQALVRAQASRDLSHVSEQTRAILFLGTPHRGSSFGTWGWLAAYAFWLLKPNLDILGSLEYDSTSLLDLHRAFTGTTRDTWRIYNFFEQRPTQIFRLWLIQWQQLCVREPSATYDGPNIRNIGVPVDHSGLNKFGSRSDSYQAILSKLIEATVSLPDLRKQHYAVPFGRVHTYTERAELSRKLEEKLRIRHKKAHVPHAVALFGLGGSGKSQLALDYTEKHRDEYDSILWIDATNEGTARLSFRRCAAVLGLPEERARDQGSVVTDTVVHTVLQWLHDRAKADSRWLVIIDNADDVSWGLQRIMPKGESGSILITSQDEQSTWLVPGGCEKIQVGAMSPAESSALLLQHLQMDAQSATEATQRRCEEVADKLGHLALAVELAGAYIGNDAMPAQALLRYIEDYDEHRDELLRMEHFHGLLPTQKTIWTAWQTTLDKITTKHGDLQAELLLMVLAQFRGTIIQDEMLRLASLGMSAVDAETADQSEDRMPSELQRFFLLKRGKWDSFYYRQARDILVRYSLLQQVEVAACRQLIAEQKPDFRRHLVMHLPGSREVYRDGARTLSQREWLVGPILGQLYHDEGLWKDAESLFVQVMETFKTKLGADHPESLKAMGNLASTYRNQGRWADAESLEVQVMETRKTKLGADHPETLRIMANLASTYRNQGRWADAESLEVQVMEMSKTKLGADHPDTLRIMANLHYLRTCPASFPRAARNTLDEDRDVGPLPAGTSSLSHM</sequence>
<feature type="chain" id="PRO_5017466608" evidence="3">
    <location>
        <begin position="27"/>
        <end position="885"/>
    </location>
</feature>
<dbReference type="Pfam" id="PF13374">
    <property type="entry name" value="TPR_10"/>
    <property type="match status" value="3"/>
</dbReference>
<name>A0A395M6V2_9HYPO</name>
<evidence type="ECO:0000313" key="6">
    <source>
        <dbReference type="EMBL" id="RFN43622.1"/>
    </source>
</evidence>
<evidence type="ECO:0000259" key="4">
    <source>
        <dbReference type="Pfam" id="PF00931"/>
    </source>
</evidence>
<dbReference type="InterPro" id="IPR029058">
    <property type="entry name" value="AB_hydrolase_fold"/>
</dbReference>
<dbReference type="PANTHER" id="PTHR46082">
    <property type="entry name" value="ATP/GTP-BINDING PROTEIN-RELATED"/>
    <property type="match status" value="1"/>
</dbReference>
<evidence type="ECO:0000256" key="1">
    <source>
        <dbReference type="ARBA" id="ARBA00007920"/>
    </source>
</evidence>
<feature type="region of interest" description="Disordered" evidence="2">
    <location>
        <begin position="865"/>
        <end position="885"/>
    </location>
</feature>
<feature type="signal peptide" evidence="3">
    <location>
        <begin position="1"/>
        <end position="26"/>
    </location>
</feature>
<dbReference type="Proteomes" id="UP000265631">
    <property type="component" value="Unassembled WGS sequence"/>
</dbReference>
<keyword evidence="7" id="KW-1185">Reference proteome</keyword>
<proteinExistence type="inferred from homology"/>
<organism evidence="6 7">
    <name type="scientific">Fusarium flagelliforme</name>
    <dbReference type="NCBI Taxonomy" id="2675880"/>
    <lineage>
        <taxon>Eukaryota</taxon>
        <taxon>Fungi</taxon>
        <taxon>Dikarya</taxon>
        <taxon>Ascomycota</taxon>
        <taxon>Pezizomycotina</taxon>
        <taxon>Sordariomycetes</taxon>
        <taxon>Hypocreomycetidae</taxon>
        <taxon>Hypocreales</taxon>
        <taxon>Nectriaceae</taxon>
        <taxon>Fusarium</taxon>
        <taxon>Fusarium incarnatum-equiseti species complex</taxon>
    </lineage>
</organism>
<dbReference type="InterPro" id="IPR053137">
    <property type="entry name" value="NLR-like"/>
</dbReference>
<dbReference type="SUPFAM" id="SSF53474">
    <property type="entry name" value="alpha/beta-Hydrolases"/>
    <property type="match status" value="1"/>
</dbReference>
<feature type="domain" description="NB-ARC" evidence="4">
    <location>
        <begin position="345"/>
        <end position="497"/>
    </location>
</feature>
<keyword evidence="3" id="KW-0732">Signal</keyword>
<evidence type="ECO:0000256" key="2">
    <source>
        <dbReference type="SAM" id="MobiDB-lite"/>
    </source>
</evidence>
<evidence type="ECO:0000259" key="5">
    <source>
        <dbReference type="Pfam" id="PF05057"/>
    </source>
</evidence>
<protein>
    <submittedName>
        <fullName evidence="6">Protein serac1</fullName>
    </submittedName>
</protein>
<dbReference type="InterPro" id="IPR027417">
    <property type="entry name" value="P-loop_NTPase"/>
</dbReference>
<comment type="similarity">
    <text evidence="1">Belongs to the putative lipase ROG1 family.</text>
</comment>
<comment type="caution">
    <text evidence="6">The sequence shown here is derived from an EMBL/GenBank/DDBJ whole genome shotgun (WGS) entry which is preliminary data.</text>
</comment>
<dbReference type="Gene3D" id="3.40.50.300">
    <property type="entry name" value="P-loop containing nucleotide triphosphate hydrolases"/>
    <property type="match status" value="1"/>
</dbReference>
<dbReference type="PANTHER" id="PTHR46082:SF11">
    <property type="entry name" value="AAA+ ATPASE DOMAIN-CONTAINING PROTEIN-RELATED"/>
    <property type="match status" value="1"/>
</dbReference>
<dbReference type="GO" id="GO:0043531">
    <property type="term" value="F:ADP binding"/>
    <property type="evidence" value="ECO:0007669"/>
    <property type="project" value="InterPro"/>
</dbReference>
<accession>A0A395M6V2</accession>
<dbReference type="AlphaFoldDB" id="A0A395M6V2"/>
<feature type="domain" description="DUF676" evidence="5">
    <location>
        <begin position="108"/>
        <end position="187"/>
    </location>
</feature>
<evidence type="ECO:0000256" key="3">
    <source>
        <dbReference type="SAM" id="SignalP"/>
    </source>
</evidence>
<dbReference type="InterPro" id="IPR011990">
    <property type="entry name" value="TPR-like_helical_dom_sf"/>
</dbReference>
<dbReference type="Pfam" id="PF05057">
    <property type="entry name" value="DUF676"/>
    <property type="match status" value="1"/>
</dbReference>
<gene>
    <name evidence="6" type="ORF">FIE12Z_12141</name>
</gene>
<dbReference type="Gene3D" id="3.40.50.1820">
    <property type="entry name" value="alpha/beta hydrolase"/>
    <property type="match status" value="1"/>
</dbReference>
<dbReference type="Pfam" id="PF00931">
    <property type="entry name" value="NB-ARC"/>
    <property type="match status" value="1"/>
</dbReference>
<dbReference type="SUPFAM" id="SSF48452">
    <property type="entry name" value="TPR-like"/>
    <property type="match status" value="1"/>
</dbReference>
<reference evidence="6 7" key="1">
    <citation type="journal article" date="2018" name="PLoS Pathog.">
        <title>Evolution of structural diversity of trichothecenes, a family of toxins produced by plant pathogenic and entomopathogenic fungi.</title>
        <authorList>
            <person name="Proctor R.H."/>
            <person name="McCormick S.P."/>
            <person name="Kim H.S."/>
            <person name="Cardoza R.E."/>
            <person name="Stanley A.M."/>
            <person name="Lindo L."/>
            <person name="Kelly A."/>
            <person name="Brown D.W."/>
            <person name="Lee T."/>
            <person name="Vaughan M.M."/>
            <person name="Alexander N.J."/>
            <person name="Busman M."/>
            <person name="Gutierrez S."/>
        </authorList>
    </citation>
    <scope>NUCLEOTIDE SEQUENCE [LARGE SCALE GENOMIC DNA]</scope>
    <source>
        <strain evidence="6 7">NRRL 13405</strain>
    </source>
</reference>
<dbReference type="EMBL" id="PXXK01000526">
    <property type="protein sequence ID" value="RFN43622.1"/>
    <property type="molecule type" value="Genomic_DNA"/>
</dbReference>
<evidence type="ECO:0000313" key="7">
    <source>
        <dbReference type="Proteomes" id="UP000265631"/>
    </source>
</evidence>
<dbReference type="SUPFAM" id="SSF52540">
    <property type="entry name" value="P-loop containing nucleoside triphosphate hydrolases"/>
    <property type="match status" value="1"/>
</dbReference>